<keyword evidence="1" id="KW-0812">Transmembrane</keyword>
<feature type="transmembrane region" description="Helical" evidence="1">
    <location>
        <begin position="210"/>
        <end position="226"/>
    </location>
</feature>
<keyword evidence="1" id="KW-1133">Transmembrane helix</keyword>
<dbReference type="Proteomes" id="UP000216101">
    <property type="component" value="Unassembled WGS sequence"/>
</dbReference>
<reference evidence="4" key="1">
    <citation type="submission" date="2017-05" db="EMBL/GenBank/DDBJ databases">
        <authorList>
            <person name="Barney B.M."/>
        </authorList>
    </citation>
    <scope>NUCLEOTIDE SEQUENCE [LARGE SCALE GENOMIC DNA]</scope>
    <source>
        <strain evidence="4">PSBB022</strain>
    </source>
</reference>
<name>A0A266Q4Y4_9GAMM</name>
<feature type="transmembrane region" description="Helical" evidence="1">
    <location>
        <begin position="238"/>
        <end position="259"/>
    </location>
</feature>
<sequence>MITLSANLIALFIYSVAAAYFGRQFIRQQALQPKQLIATAGLALIAHGIGVYGMSIKGDSLNVSIFSASSLIFWVINAIVLFSSLKKALHNLFLLLFPLSAISVLASIGGHNSEWQQSLSYQIATHVVLSILAYSLLTIASLQALLLAYQNHALKNKQLTNSSRLLPPLQTMEALLFEFLWIGEILLTLAIASGFYFLEDMFAQHLAHKTVFALVAWLIYALLLWGRHQLGWRGNTAIRWTLAGFVCLMLAYFGSKLVLEIILHRV</sequence>
<evidence type="ECO:0000259" key="2">
    <source>
        <dbReference type="Pfam" id="PF01578"/>
    </source>
</evidence>
<feature type="transmembrane region" description="Helical" evidence="1">
    <location>
        <begin position="6"/>
        <end position="23"/>
    </location>
</feature>
<protein>
    <submittedName>
        <fullName evidence="3">Phosphohydrolase</fullName>
    </submittedName>
</protein>
<dbReference type="EMBL" id="NHNI01000002">
    <property type="protein sequence ID" value="OZY84937.1"/>
    <property type="molecule type" value="Genomic_DNA"/>
</dbReference>
<dbReference type="AlphaFoldDB" id="A0A266Q4Y4"/>
<keyword evidence="1" id="KW-0472">Membrane</keyword>
<dbReference type="RefSeq" id="WP_078042688.1">
    <property type="nucleotide sequence ID" value="NZ_NHNI01000002.1"/>
</dbReference>
<proteinExistence type="predicted"/>
<feature type="transmembrane region" description="Helical" evidence="1">
    <location>
        <begin position="35"/>
        <end position="53"/>
    </location>
</feature>
<feature type="transmembrane region" description="Helical" evidence="1">
    <location>
        <begin position="65"/>
        <end position="85"/>
    </location>
</feature>
<evidence type="ECO:0000313" key="4">
    <source>
        <dbReference type="Proteomes" id="UP000216101"/>
    </source>
</evidence>
<feature type="transmembrane region" description="Helical" evidence="1">
    <location>
        <begin position="123"/>
        <end position="149"/>
    </location>
</feature>
<dbReference type="STRING" id="1209072.GCA_000766945_00946"/>
<organism evidence="3 4">
    <name type="scientific">Cellvibrio mixtus</name>
    <dbReference type="NCBI Taxonomy" id="39650"/>
    <lineage>
        <taxon>Bacteria</taxon>
        <taxon>Pseudomonadati</taxon>
        <taxon>Pseudomonadota</taxon>
        <taxon>Gammaproteobacteria</taxon>
        <taxon>Cellvibrionales</taxon>
        <taxon>Cellvibrionaceae</taxon>
        <taxon>Cellvibrio</taxon>
    </lineage>
</organism>
<dbReference type="Pfam" id="PF01578">
    <property type="entry name" value="Cytochrom_C_asm"/>
    <property type="match status" value="1"/>
</dbReference>
<dbReference type="PANTHER" id="PTHR38034">
    <property type="entry name" value="INNER MEMBRANE PROTEIN YPJD"/>
    <property type="match status" value="1"/>
</dbReference>
<comment type="caution">
    <text evidence="3">The sequence shown here is derived from an EMBL/GenBank/DDBJ whole genome shotgun (WGS) entry which is preliminary data.</text>
</comment>
<evidence type="ECO:0000313" key="3">
    <source>
        <dbReference type="EMBL" id="OZY84937.1"/>
    </source>
</evidence>
<dbReference type="GO" id="GO:0020037">
    <property type="term" value="F:heme binding"/>
    <property type="evidence" value="ECO:0007669"/>
    <property type="project" value="InterPro"/>
</dbReference>
<dbReference type="InterPro" id="IPR052372">
    <property type="entry name" value="YpjD/HemX"/>
</dbReference>
<dbReference type="PANTHER" id="PTHR38034:SF1">
    <property type="entry name" value="INNER MEMBRANE PROTEIN YPJD"/>
    <property type="match status" value="1"/>
</dbReference>
<feature type="transmembrane region" description="Helical" evidence="1">
    <location>
        <begin position="92"/>
        <end position="111"/>
    </location>
</feature>
<feature type="transmembrane region" description="Helical" evidence="1">
    <location>
        <begin position="174"/>
        <end position="198"/>
    </location>
</feature>
<dbReference type="InterPro" id="IPR002541">
    <property type="entry name" value="Cyt_c_assembly"/>
</dbReference>
<keyword evidence="3" id="KW-0378">Hydrolase</keyword>
<feature type="domain" description="Cytochrome c assembly protein" evidence="2">
    <location>
        <begin position="42"/>
        <end position="262"/>
    </location>
</feature>
<gene>
    <name evidence="3" type="ORF">CBP51_17410</name>
</gene>
<dbReference type="GO" id="GO:0016787">
    <property type="term" value="F:hydrolase activity"/>
    <property type="evidence" value="ECO:0007669"/>
    <property type="project" value="UniProtKB-KW"/>
</dbReference>
<keyword evidence="4" id="KW-1185">Reference proteome</keyword>
<accession>A0A266Q4Y4</accession>
<dbReference type="GO" id="GO:0005886">
    <property type="term" value="C:plasma membrane"/>
    <property type="evidence" value="ECO:0007669"/>
    <property type="project" value="TreeGrafter"/>
</dbReference>
<dbReference type="GO" id="GO:0017004">
    <property type="term" value="P:cytochrome complex assembly"/>
    <property type="evidence" value="ECO:0007669"/>
    <property type="project" value="InterPro"/>
</dbReference>
<evidence type="ECO:0000256" key="1">
    <source>
        <dbReference type="SAM" id="Phobius"/>
    </source>
</evidence>